<dbReference type="Gene3D" id="1.10.10.10">
    <property type="entry name" value="Winged helix-like DNA-binding domain superfamily/Winged helix DNA-binding domain"/>
    <property type="match status" value="2"/>
</dbReference>
<sequence>MKSKEKKTNNFIVTKSNNLIEAHYNLSAIEQKIILYFVSKIQKDDDEFKKITIPVIEFCKLLGYSENSRPNYKYLATITKKLLSKVVEINVDGKLRQFQWVSFVEYNTGEGTITLEFHREMKPFLLKLKKEFTSYRLKNIMTLNSLYSIRLYEILKKWQPIGKIDIKLSDLRKMVGATDKYLEYSNFKKKVLNIAKKELQKNTDLTFEFEELKERKKVIGIRFLIKNGNSFLPQLPEENSHDQAFYKEIKTILKNYGLLDFDEHIIERWLALGDKYWKEKKYEYIMSITKNCLETPGIENPIGYITYMVKNGHINIQNNKKAIRNEKVPDWLDEHKSLEAEKLSHAQKELTSKEAEALKKDLEKRLEKYKKIK</sequence>
<evidence type="ECO:0000313" key="4">
    <source>
        <dbReference type="EMBL" id="MEL3959519.1"/>
    </source>
</evidence>
<accession>A0ABU9K3A4</accession>
<protein>
    <submittedName>
        <fullName evidence="4">Replication initiation protein</fullName>
    </submittedName>
</protein>
<dbReference type="EMBL" id="JBBYAK010000003">
    <property type="protein sequence ID" value="MEL3959519.1"/>
    <property type="molecule type" value="Genomic_DNA"/>
</dbReference>
<dbReference type="Proteomes" id="UP001459714">
    <property type="component" value="Unassembled WGS sequence"/>
</dbReference>
<evidence type="ECO:0000256" key="1">
    <source>
        <dbReference type="ARBA" id="ARBA00038283"/>
    </source>
</evidence>
<dbReference type="RefSeq" id="WP_269919994.1">
    <property type="nucleotide sequence ID" value="NZ_JANUVP010000034.1"/>
</dbReference>
<dbReference type="SUPFAM" id="SSF46785">
    <property type="entry name" value="Winged helix' DNA-binding domain"/>
    <property type="match status" value="2"/>
</dbReference>
<name>A0ABU9K3A4_9BACI</name>
<dbReference type="Pfam" id="PF21205">
    <property type="entry name" value="Rep3_C"/>
    <property type="match status" value="1"/>
</dbReference>
<organism evidence="4 5">
    <name type="scientific">Caldifermentibacillus hisashii</name>
    <dbReference type="NCBI Taxonomy" id="996558"/>
    <lineage>
        <taxon>Bacteria</taxon>
        <taxon>Bacillati</taxon>
        <taxon>Bacillota</taxon>
        <taxon>Bacilli</taxon>
        <taxon>Bacillales</taxon>
        <taxon>Bacillaceae</taxon>
        <taxon>Caldifermentibacillus</taxon>
    </lineage>
</organism>
<evidence type="ECO:0000259" key="3">
    <source>
        <dbReference type="Pfam" id="PF01051"/>
    </source>
</evidence>
<evidence type="ECO:0000256" key="2">
    <source>
        <dbReference type="SAM" id="Coils"/>
    </source>
</evidence>
<gene>
    <name evidence="4" type="ORF">NST17_20415</name>
</gene>
<dbReference type="InterPro" id="IPR036390">
    <property type="entry name" value="WH_DNA-bd_sf"/>
</dbReference>
<feature type="domain" description="Initiator Rep protein WH1" evidence="3">
    <location>
        <begin position="12"/>
        <end position="156"/>
    </location>
</feature>
<evidence type="ECO:0000313" key="5">
    <source>
        <dbReference type="Proteomes" id="UP001459714"/>
    </source>
</evidence>
<feature type="coiled-coil region" evidence="2">
    <location>
        <begin position="345"/>
        <end position="372"/>
    </location>
</feature>
<dbReference type="Pfam" id="PF01051">
    <property type="entry name" value="Rep3_N"/>
    <property type="match status" value="1"/>
</dbReference>
<comment type="caution">
    <text evidence="4">The sequence shown here is derived from an EMBL/GenBank/DDBJ whole genome shotgun (WGS) entry which is preliminary data.</text>
</comment>
<reference evidence="4 5" key="1">
    <citation type="submission" date="2024-03" db="EMBL/GenBank/DDBJ databases">
        <title>Bacilli Hybrid Assemblies.</title>
        <authorList>
            <person name="Kovac J."/>
        </authorList>
    </citation>
    <scope>NUCLEOTIDE SEQUENCE [LARGE SCALE GENOMIC DNA]</scope>
    <source>
        <strain evidence="4 5">FSL M8-0022</strain>
    </source>
</reference>
<dbReference type="InterPro" id="IPR000525">
    <property type="entry name" value="Initiator_Rep_WH1"/>
</dbReference>
<comment type="similarity">
    <text evidence="1">Belongs to the initiator RepB protein family.</text>
</comment>
<dbReference type="InterPro" id="IPR036388">
    <property type="entry name" value="WH-like_DNA-bd_sf"/>
</dbReference>
<keyword evidence="5" id="KW-1185">Reference proteome</keyword>
<proteinExistence type="inferred from homology"/>
<keyword evidence="2" id="KW-0175">Coiled coil</keyword>